<dbReference type="AlphaFoldDB" id="A0A1G7FMK4"/>
<proteinExistence type="predicted"/>
<protein>
    <recommendedName>
        <fullName evidence="3">Phage protein D</fullName>
    </recommendedName>
</protein>
<organism evidence="1 2">
    <name type="scientific">Riemerella columbipharyngis</name>
    <dbReference type="NCBI Taxonomy" id="1071918"/>
    <lineage>
        <taxon>Bacteria</taxon>
        <taxon>Pseudomonadati</taxon>
        <taxon>Bacteroidota</taxon>
        <taxon>Flavobacteriia</taxon>
        <taxon>Flavobacteriales</taxon>
        <taxon>Weeksellaceae</taxon>
        <taxon>Riemerella</taxon>
    </lineage>
</organism>
<evidence type="ECO:0000313" key="1">
    <source>
        <dbReference type="EMBL" id="SDE77103.1"/>
    </source>
</evidence>
<dbReference type="STRING" id="1071918.SAMN05421544_12422"/>
<dbReference type="SUPFAM" id="SSF69279">
    <property type="entry name" value="Phage tail proteins"/>
    <property type="match status" value="1"/>
</dbReference>
<reference evidence="1 2" key="1">
    <citation type="submission" date="2016-10" db="EMBL/GenBank/DDBJ databases">
        <authorList>
            <person name="de Groot N.N."/>
        </authorList>
    </citation>
    <scope>NUCLEOTIDE SEQUENCE [LARGE SCALE GENOMIC DNA]</scope>
    <source>
        <strain evidence="1 2">DSM 24015</strain>
    </source>
</reference>
<keyword evidence="2" id="KW-1185">Reference proteome</keyword>
<dbReference type="RefSeq" id="WP_092737980.1">
    <property type="nucleotide sequence ID" value="NZ_FNAS01000024.1"/>
</dbReference>
<evidence type="ECO:0000313" key="2">
    <source>
        <dbReference type="Proteomes" id="UP000198517"/>
    </source>
</evidence>
<dbReference type="OrthoDB" id="1065075at2"/>
<sequence>MFILKGHITIGGYDFKAISEVEITHSVDDLSDTATIKMPAKFKVRQTGEEKYTEEAIKVGDKVSITLGYEDVYESVEFNGFVASIGSKIPLEIKCEDAIWKLRRKNITKAFGKVTLKSVLSELVSGTGVELADNIPNYTFDKLIIKDANGAKVLEDLKKNHCLTAFINDEGKLYVGLQLVTNIGQSVVYDLNYNIVENNLEYKTAEQKKIKVKYTYIAKDNKRTTVEVGDDGGEQRTFTTSIVSDENKLREMAKAELKKLKYDGFEGSVKSFLVPYATRGMTAVIKDKEHLNREGKYFIKKVVTSFGDSGARRTIHISNKL</sequence>
<evidence type="ECO:0008006" key="3">
    <source>
        <dbReference type="Google" id="ProtNLM"/>
    </source>
</evidence>
<accession>A0A1G7FMK4</accession>
<dbReference type="Proteomes" id="UP000198517">
    <property type="component" value="Unassembled WGS sequence"/>
</dbReference>
<name>A0A1G7FMK4_9FLAO</name>
<dbReference type="EMBL" id="FNAS01000024">
    <property type="protein sequence ID" value="SDE77103.1"/>
    <property type="molecule type" value="Genomic_DNA"/>
</dbReference>
<gene>
    <name evidence="1" type="ORF">SAMN05421544_12422</name>
</gene>